<comment type="subcellular location">
    <subcellularLocation>
        <location evidence="2 12">Bacterial flagellum basal body</location>
    </subcellularLocation>
    <subcellularLocation>
        <location evidence="3">Cell membrane</location>
        <topology evidence="3">Multi-pass membrane protein</topology>
    </subcellularLocation>
</comment>
<dbReference type="GO" id="GO:0005886">
    <property type="term" value="C:plasma membrane"/>
    <property type="evidence" value="ECO:0007669"/>
    <property type="project" value="UniProtKB-SubCell"/>
</dbReference>
<dbReference type="InterPro" id="IPR045851">
    <property type="entry name" value="AMP-bd_C_sf"/>
</dbReference>
<comment type="similarity">
    <text evidence="4 12">Belongs to the FliF family.</text>
</comment>
<dbReference type="GO" id="GO:0071973">
    <property type="term" value="P:bacterial-type flagellum-dependent cell motility"/>
    <property type="evidence" value="ECO:0007669"/>
    <property type="project" value="InterPro"/>
</dbReference>
<evidence type="ECO:0000256" key="1">
    <source>
        <dbReference type="ARBA" id="ARBA00003820"/>
    </source>
</evidence>
<dbReference type="InterPro" id="IPR043427">
    <property type="entry name" value="YscJ/FliF"/>
</dbReference>
<evidence type="ECO:0000256" key="9">
    <source>
        <dbReference type="ARBA" id="ARBA00023136"/>
    </source>
</evidence>
<dbReference type="PANTHER" id="PTHR30046">
    <property type="entry name" value="FLAGELLAR M-RING PROTEIN"/>
    <property type="match status" value="1"/>
</dbReference>
<feature type="region of interest" description="Disordered" evidence="13">
    <location>
        <begin position="324"/>
        <end position="356"/>
    </location>
</feature>
<keyword evidence="8 14" id="KW-1133">Transmembrane helix</keyword>
<comment type="caution">
    <text evidence="17">The sequence shown here is derived from an EMBL/GenBank/DDBJ whole genome shotgun (WGS) entry which is preliminary data.</text>
</comment>
<dbReference type="Pfam" id="PF08345">
    <property type="entry name" value="YscJ_FliF_C"/>
    <property type="match status" value="1"/>
</dbReference>
<sequence>MKTELAKSLPVASSDNRLREKVINLSSKMNWLPAGDKSLASIALLATLVAATIVVILWTSAKNFVPLYGNQEHYDKAGIVEILDKEQFPFRIDTDSGNIMVPQERLADARITLAARGIKAAMPEGLSAMQDKVTMGTSQFMESMQYQHALEGELARTIITMDGVRNARVHLAIPKRNLFVGRQEEKSAASVMVDLAPGYNLKPEQVEAIVSLVSGSIPGLDSRNISVVDQRGKLVSGDLFDETPVGKETDKKLAFIEKVERSVEERASIMLLPILGDGNYRIQVSADVDFNVVEETREALDKEGVLKSENSKTDSMLDQLAMGIPGSLANQPPVPAQPGAAAPAENNERTSQRNEMRREFDTGKAITHTRYEIGRVRSQSVSVLVNEAAAGATPWTPERLAQLGEMIKTATGHQAERGDQFNITSFSFVPSDAATQMEGMAWWQMPEMKEYLRYLIGAIIGLALVIFGVRPLVNHLVSRKNKEQQSATGFHGMTGAQNPTAMQNADVSTGPAVLDAKADPALPNNQTTGPQHSIHLPEVGSEFAQQINHLQLLANRESDRVTAVIKYWIERGVSIESVKS</sequence>
<keyword evidence="18" id="KW-1185">Reference proteome</keyword>
<dbReference type="EMBL" id="RRCF01000003">
    <property type="protein sequence ID" value="RRJ20230.1"/>
    <property type="molecule type" value="Genomic_DNA"/>
</dbReference>
<evidence type="ECO:0000256" key="11">
    <source>
        <dbReference type="ARBA" id="ARBA00025936"/>
    </source>
</evidence>
<dbReference type="InterPro" id="IPR006182">
    <property type="entry name" value="FliF_N_dom"/>
</dbReference>
<feature type="domain" description="Flagellar M-ring N-terminal" evidence="15">
    <location>
        <begin position="61"/>
        <end position="236"/>
    </location>
</feature>
<dbReference type="RefSeq" id="WP_125060886.1">
    <property type="nucleotide sequence ID" value="NZ_RRCF01000003.1"/>
</dbReference>
<keyword evidence="17" id="KW-0966">Cell projection</keyword>
<dbReference type="InterPro" id="IPR000067">
    <property type="entry name" value="FlgMring_FliF"/>
</dbReference>
<dbReference type="NCBIfam" id="TIGR00206">
    <property type="entry name" value="fliF"/>
    <property type="match status" value="1"/>
</dbReference>
<evidence type="ECO:0000313" key="17">
    <source>
        <dbReference type="EMBL" id="RRJ20230.1"/>
    </source>
</evidence>
<evidence type="ECO:0000259" key="15">
    <source>
        <dbReference type="Pfam" id="PF01514"/>
    </source>
</evidence>
<dbReference type="GO" id="GO:0003774">
    <property type="term" value="F:cytoskeletal motor activity"/>
    <property type="evidence" value="ECO:0007669"/>
    <property type="project" value="InterPro"/>
</dbReference>
<feature type="transmembrane region" description="Helical" evidence="14">
    <location>
        <begin position="451"/>
        <end position="473"/>
    </location>
</feature>
<dbReference type="AlphaFoldDB" id="A0A3P3QIG8"/>
<proteinExistence type="inferred from homology"/>
<dbReference type="Pfam" id="PF01514">
    <property type="entry name" value="YscJ_FliF"/>
    <property type="match status" value="1"/>
</dbReference>
<evidence type="ECO:0000256" key="13">
    <source>
        <dbReference type="SAM" id="MobiDB-lite"/>
    </source>
</evidence>
<evidence type="ECO:0000259" key="16">
    <source>
        <dbReference type="Pfam" id="PF08345"/>
    </source>
</evidence>
<evidence type="ECO:0000256" key="12">
    <source>
        <dbReference type="PIRNR" id="PIRNR004862"/>
    </source>
</evidence>
<feature type="compositionally biased region" description="Basic and acidic residues" evidence="13">
    <location>
        <begin position="346"/>
        <end position="356"/>
    </location>
</feature>
<feature type="domain" description="Flagellar M-ring C-terminal" evidence="16">
    <location>
        <begin position="271"/>
        <end position="428"/>
    </location>
</feature>
<reference evidence="17 18" key="1">
    <citation type="submission" date="2018-11" db="EMBL/GenBank/DDBJ databases">
        <title>Draft genome analysis of Rheinheimera mesophila isolated from an industrial waste site.</title>
        <authorList>
            <person name="Yu Q."/>
            <person name="Qi Y."/>
            <person name="Zhang H."/>
            <person name="Lu Y."/>
            <person name="Pu J."/>
        </authorList>
    </citation>
    <scope>NUCLEOTIDE SEQUENCE [LARGE SCALE GENOMIC DNA]</scope>
    <source>
        <strain evidence="17 18">IITR13</strain>
    </source>
</reference>
<dbReference type="Proteomes" id="UP000276260">
    <property type="component" value="Unassembled WGS sequence"/>
</dbReference>
<dbReference type="OrthoDB" id="8554211at2"/>
<evidence type="ECO:0000256" key="2">
    <source>
        <dbReference type="ARBA" id="ARBA00004117"/>
    </source>
</evidence>
<dbReference type="Gene3D" id="3.30.300.30">
    <property type="match status" value="1"/>
</dbReference>
<dbReference type="InterPro" id="IPR013556">
    <property type="entry name" value="Flag_M-ring_C"/>
</dbReference>
<keyword evidence="7 14" id="KW-0812">Transmembrane</keyword>
<evidence type="ECO:0000313" key="18">
    <source>
        <dbReference type="Proteomes" id="UP000276260"/>
    </source>
</evidence>
<protein>
    <recommendedName>
        <fullName evidence="5 12">Flagellar M-ring protein</fullName>
    </recommendedName>
</protein>
<evidence type="ECO:0000256" key="10">
    <source>
        <dbReference type="ARBA" id="ARBA00023143"/>
    </source>
</evidence>
<dbReference type="PIRSF" id="PIRSF004862">
    <property type="entry name" value="FliF"/>
    <property type="match status" value="1"/>
</dbReference>
<organism evidence="17 18">
    <name type="scientific">Rheinheimera mesophila</name>
    <dbReference type="NCBI Taxonomy" id="1547515"/>
    <lineage>
        <taxon>Bacteria</taxon>
        <taxon>Pseudomonadati</taxon>
        <taxon>Pseudomonadota</taxon>
        <taxon>Gammaproteobacteria</taxon>
        <taxon>Chromatiales</taxon>
        <taxon>Chromatiaceae</taxon>
        <taxon>Rheinheimera</taxon>
    </lineage>
</organism>
<evidence type="ECO:0000256" key="14">
    <source>
        <dbReference type="SAM" id="Phobius"/>
    </source>
</evidence>
<dbReference type="GO" id="GO:0009431">
    <property type="term" value="C:bacterial-type flagellum basal body, MS ring"/>
    <property type="evidence" value="ECO:0007669"/>
    <property type="project" value="InterPro"/>
</dbReference>
<evidence type="ECO:0000256" key="7">
    <source>
        <dbReference type="ARBA" id="ARBA00022692"/>
    </source>
</evidence>
<gene>
    <name evidence="17" type="primary">fliF</name>
    <name evidence="17" type="ORF">EIK76_11940</name>
</gene>
<keyword evidence="10 12" id="KW-0975">Bacterial flagellum</keyword>
<dbReference type="PRINTS" id="PR01009">
    <property type="entry name" value="FLGMRINGFLIF"/>
</dbReference>
<keyword evidence="17" id="KW-0282">Flagellum</keyword>
<dbReference type="PANTHER" id="PTHR30046:SF0">
    <property type="entry name" value="FLAGELLAR M-RING PROTEIN"/>
    <property type="match status" value="1"/>
</dbReference>
<evidence type="ECO:0000256" key="6">
    <source>
        <dbReference type="ARBA" id="ARBA00022475"/>
    </source>
</evidence>
<evidence type="ECO:0000256" key="5">
    <source>
        <dbReference type="ARBA" id="ARBA00017949"/>
    </source>
</evidence>
<accession>A0A3P3QIG8</accession>
<name>A0A3P3QIG8_9GAMM</name>
<evidence type="ECO:0000256" key="4">
    <source>
        <dbReference type="ARBA" id="ARBA00007971"/>
    </source>
</evidence>
<evidence type="ECO:0000256" key="8">
    <source>
        <dbReference type="ARBA" id="ARBA00022989"/>
    </source>
</evidence>
<keyword evidence="9 14" id="KW-0472">Membrane</keyword>
<evidence type="ECO:0000256" key="3">
    <source>
        <dbReference type="ARBA" id="ARBA00004651"/>
    </source>
</evidence>
<comment type="subunit">
    <text evidence="11">The basal body constitutes a major portion of the flagellar organelle and consists of four rings (L,P,S, and M) mounted on a central rod. The M ring is integral to the inner membrane of the cell and may be connected to the flagellar rod via the S ring. The S (supramembrane ring) lies just distal to the M ring. The L and P rings lie in the outer membrane and the periplasmic space, respectively.</text>
</comment>
<keyword evidence="17" id="KW-0969">Cilium</keyword>
<feature type="transmembrane region" description="Helical" evidence="14">
    <location>
        <begin position="39"/>
        <end position="58"/>
    </location>
</feature>
<comment type="function">
    <text evidence="1 12">The M ring may be actively involved in energy transduction.</text>
</comment>
<keyword evidence="6" id="KW-1003">Cell membrane</keyword>